<dbReference type="PANTHER" id="PTHR12475:SF4">
    <property type="entry name" value="PROTEIN THEM6"/>
    <property type="match status" value="1"/>
</dbReference>
<comment type="similarity">
    <text evidence="1">Belongs to the lcsJ thioesterase family.</text>
</comment>
<gene>
    <name evidence="3" type="ORF">CYFA0S_32e01024g</name>
</gene>
<dbReference type="VEuPathDB" id="FungiDB:BON22_5220"/>
<dbReference type="OrthoDB" id="265761at2759"/>
<dbReference type="InterPro" id="IPR051490">
    <property type="entry name" value="THEM6_lcsJ_thioesterase"/>
</dbReference>
<keyword evidence="2" id="KW-1133">Transmembrane helix</keyword>
<keyword evidence="2" id="KW-0812">Transmembrane</keyword>
<dbReference type="SUPFAM" id="SSF54637">
    <property type="entry name" value="Thioesterase/thiol ester dehydrase-isomerase"/>
    <property type="match status" value="1"/>
</dbReference>
<dbReference type="PANTHER" id="PTHR12475">
    <property type="match status" value="1"/>
</dbReference>
<dbReference type="EMBL" id="LK052917">
    <property type="protein sequence ID" value="CDR47501.1"/>
    <property type="molecule type" value="Genomic_DNA"/>
</dbReference>
<reference evidence="3" key="1">
    <citation type="journal article" date="2014" name="Genome Announc.">
        <title>Genome sequence of the yeast Cyberlindnera fabianii (Hansenula fabianii).</title>
        <authorList>
            <person name="Freel K.C."/>
            <person name="Sarilar V."/>
            <person name="Neuveglise C."/>
            <person name="Devillers H."/>
            <person name="Friedrich A."/>
            <person name="Schacherer J."/>
        </authorList>
    </citation>
    <scope>NUCLEOTIDE SEQUENCE</scope>
    <source>
        <strain evidence="3">YJS4271</strain>
    </source>
</reference>
<name>A0A061BKG5_CYBFA</name>
<dbReference type="CDD" id="cd00586">
    <property type="entry name" value="4HBT"/>
    <property type="match status" value="1"/>
</dbReference>
<sequence>MAATRLIKYLLYLVLLSTYKSLPMAYYVRIYWIFAKNLVLARSLPQLFPYGKFKYVFQVSEYKTYNSPFECDFYMHKSNSCYIQELDVARAELMTLVFQRFFVERPTESKTWVFVPVANVFCSFKKEIKPFQRYNIRSRVMAWDQKWIFILSQFVTGKDKVCASAVTKYVLKDGRKTVPPIDALKFSGLWSEEVQRKSDENLKLVDYFVNTDEIDGFEL</sequence>
<dbReference type="AlphaFoldDB" id="A0A061BKG5"/>
<evidence type="ECO:0000256" key="2">
    <source>
        <dbReference type="SAM" id="Phobius"/>
    </source>
</evidence>
<dbReference type="InterPro" id="IPR029069">
    <property type="entry name" value="HotDog_dom_sf"/>
</dbReference>
<evidence type="ECO:0000256" key="1">
    <source>
        <dbReference type="ARBA" id="ARBA00038476"/>
    </source>
</evidence>
<evidence type="ECO:0000313" key="3">
    <source>
        <dbReference type="EMBL" id="CDR47501.1"/>
    </source>
</evidence>
<proteinExistence type="inferred from homology"/>
<protein>
    <submittedName>
        <fullName evidence="3">CYFA0S32e01024g1_1</fullName>
    </submittedName>
</protein>
<feature type="transmembrane region" description="Helical" evidence="2">
    <location>
        <begin position="6"/>
        <end position="28"/>
    </location>
</feature>
<organism evidence="3">
    <name type="scientific">Cyberlindnera fabianii</name>
    <name type="common">Yeast</name>
    <name type="synonym">Hansenula fabianii</name>
    <dbReference type="NCBI Taxonomy" id="36022"/>
    <lineage>
        <taxon>Eukaryota</taxon>
        <taxon>Fungi</taxon>
        <taxon>Dikarya</taxon>
        <taxon>Ascomycota</taxon>
        <taxon>Saccharomycotina</taxon>
        <taxon>Saccharomycetes</taxon>
        <taxon>Phaffomycetales</taxon>
        <taxon>Phaffomycetaceae</taxon>
        <taxon>Cyberlindnera</taxon>
    </lineage>
</organism>
<dbReference type="Gene3D" id="3.10.129.10">
    <property type="entry name" value="Hotdog Thioesterase"/>
    <property type="match status" value="1"/>
</dbReference>
<dbReference type="PhylomeDB" id="A0A061BKG5"/>
<accession>A0A061BKG5</accession>
<keyword evidence="2" id="KW-0472">Membrane</keyword>
<dbReference type="Pfam" id="PF13279">
    <property type="entry name" value="4HBT_2"/>
    <property type="match status" value="1"/>
</dbReference>